<feature type="binding site" evidence="2">
    <location>
        <position position="92"/>
    </location>
    <ligand>
        <name>substrate</name>
    </ligand>
</feature>
<organism evidence="3 4">
    <name type="scientific">Desulfotalea psychrophila (strain LSv54 / DSM 12343)</name>
    <dbReference type="NCBI Taxonomy" id="177439"/>
    <lineage>
        <taxon>Bacteria</taxon>
        <taxon>Pseudomonadati</taxon>
        <taxon>Thermodesulfobacteriota</taxon>
        <taxon>Desulfobulbia</taxon>
        <taxon>Desulfobulbales</taxon>
        <taxon>Desulfocapsaceae</taxon>
        <taxon>Desulfotalea</taxon>
    </lineage>
</organism>
<dbReference type="InterPro" id="IPR001345">
    <property type="entry name" value="PG/BPGM_mutase_AS"/>
</dbReference>
<dbReference type="Gene3D" id="3.40.50.1240">
    <property type="entry name" value="Phosphoglycerate mutase-like"/>
    <property type="match status" value="1"/>
</dbReference>
<evidence type="ECO:0000313" key="4">
    <source>
        <dbReference type="Proteomes" id="UP000000602"/>
    </source>
</evidence>
<feature type="active site" description="Proton donor/acceptor" evidence="1">
    <location>
        <position position="116"/>
    </location>
</feature>
<dbReference type="SMART" id="SM00855">
    <property type="entry name" value="PGAM"/>
    <property type="match status" value="1"/>
</dbReference>
<feature type="active site" description="Tele-phosphohistidine intermediate" evidence="1">
    <location>
        <position position="43"/>
    </location>
</feature>
<dbReference type="Pfam" id="PF00300">
    <property type="entry name" value="His_Phos_1"/>
    <property type="match status" value="1"/>
</dbReference>
<protein>
    <submittedName>
        <fullName evidence="3">Related to phosphoglycerate mutase (GpmB protein)</fullName>
    </submittedName>
</protein>
<reference evidence="4" key="1">
    <citation type="journal article" date="2004" name="Environ. Microbiol.">
        <title>The genome of Desulfotalea psychrophila, a sulfate-reducing bacterium from permanently cold Arctic sediments.</title>
        <authorList>
            <person name="Rabus R."/>
            <person name="Ruepp A."/>
            <person name="Frickey T."/>
            <person name="Rattei T."/>
            <person name="Fartmann B."/>
            <person name="Stark M."/>
            <person name="Bauer M."/>
            <person name="Zibat A."/>
            <person name="Lombardot T."/>
            <person name="Becker I."/>
            <person name="Amann J."/>
            <person name="Gellner K."/>
            <person name="Teeling H."/>
            <person name="Leuschner W.D."/>
            <person name="Gloeckner F.-O."/>
            <person name="Lupas A.N."/>
            <person name="Amann R."/>
            <person name="Klenk H.-P."/>
        </authorList>
    </citation>
    <scope>NUCLEOTIDE SEQUENCE [LARGE SCALE GENOMIC DNA]</scope>
    <source>
        <strain evidence="4">DSM 12343 / LSv54</strain>
    </source>
</reference>
<dbReference type="STRING" id="177439.DP1750"/>
<dbReference type="HOGENOM" id="CLU_033323_9_4_7"/>
<dbReference type="GO" id="GO:0016791">
    <property type="term" value="F:phosphatase activity"/>
    <property type="evidence" value="ECO:0007669"/>
    <property type="project" value="TreeGrafter"/>
</dbReference>
<feature type="binding site" evidence="2">
    <location>
        <begin position="42"/>
        <end position="49"/>
    </location>
    <ligand>
        <name>substrate</name>
    </ligand>
</feature>
<dbReference type="InterPro" id="IPR013078">
    <property type="entry name" value="His_Pase_superF_clade-1"/>
</dbReference>
<sequence>MLNSTSIIGCRPKNCRRSFSRIIPPCRGDSSPMQSADFFLLRHGETEWNREKRIQGCQDSPLTATGSQTSALWGPLLQRYSFDHLFSSPQGRAQATAAIINRSLGLETIVHRALREQDWGLWEGLTRAEVEVHFPGELQRQMDRGWDFQAPAGESRRQVQLRAEQAIRHISHQHPGGTFLLICHQGLIKSLLYAILGRDFLPTEEQVLEKNSLQKISLRPGGSLQIEALNIRPPSLP</sequence>
<evidence type="ECO:0000256" key="1">
    <source>
        <dbReference type="PIRSR" id="PIRSR613078-1"/>
    </source>
</evidence>
<keyword evidence="4" id="KW-1185">Reference proteome</keyword>
<dbReference type="InterPro" id="IPR029033">
    <property type="entry name" value="His_PPase_superfam"/>
</dbReference>
<dbReference type="AlphaFoldDB" id="Q6AME6"/>
<dbReference type="eggNOG" id="COG0406">
    <property type="taxonomic scope" value="Bacteria"/>
</dbReference>
<dbReference type="EMBL" id="CR522870">
    <property type="protein sequence ID" value="CAG36479.1"/>
    <property type="molecule type" value="Genomic_DNA"/>
</dbReference>
<gene>
    <name evidence="3" type="ordered locus">DP1750</name>
</gene>
<dbReference type="PANTHER" id="PTHR48100">
    <property type="entry name" value="BROAD-SPECIFICITY PHOSPHATASE YOR283W-RELATED"/>
    <property type="match status" value="1"/>
</dbReference>
<dbReference type="KEGG" id="dps:DP1750"/>
<evidence type="ECO:0000256" key="2">
    <source>
        <dbReference type="PIRSR" id="PIRSR613078-2"/>
    </source>
</evidence>
<dbReference type="PROSITE" id="PS00175">
    <property type="entry name" value="PG_MUTASE"/>
    <property type="match status" value="1"/>
</dbReference>
<dbReference type="CDD" id="cd07067">
    <property type="entry name" value="HP_PGM_like"/>
    <property type="match status" value="1"/>
</dbReference>
<dbReference type="Proteomes" id="UP000000602">
    <property type="component" value="Chromosome"/>
</dbReference>
<dbReference type="SUPFAM" id="SSF53254">
    <property type="entry name" value="Phosphoglycerate mutase-like"/>
    <property type="match status" value="1"/>
</dbReference>
<name>Q6AME6_DESPS</name>
<evidence type="ECO:0000313" key="3">
    <source>
        <dbReference type="EMBL" id="CAG36479.1"/>
    </source>
</evidence>
<dbReference type="PANTHER" id="PTHR48100:SF10">
    <property type="entry name" value="2-CARBOXY-D-ARABINITOL-1-PHOSPHATASE-RELATED"/>
    <property type="match status" value="1"/>
</dbReference>
<dbReference type="InterPro" id="IPR050275">
    <property type="entry name" value="PGM_Phosphatase"/>
</dbReference>
<accession>Q6AME6</accession>
<proteinExistence type="predicted"/>